<evidence type="ECO:0000256" key="4">
    <source>
        <dbReference type="ARBA" id="ARBA00022833"/>
    </source>
</evidence>
<keyword evidence="2" id="KW-0479">Metal-binding</keyword>
<evidence type="ECO:0000313" key="8">
    <source>
        <dbReference type="EMBL" id="KAG1570479.1"/>
    </source>
</evidence>
<dbReference type="CDD" id="cd08831">
    <property type="entry name" value="ArfGap_ArfGap2_3_like"/>
    <property type="match status" value="1"/>
</dbReference>
<dbReference type="PANTHER" id="PTHR45686:SF18">
    <property type="entry name" value="ADP-RIBOSYLATION FACTOR GTPASE-ACTIVATING PROTEIN GCS1"/>
    <property type="match status" value="1"/>
</dbReference>
<feature type="domain" description="Arf-GAP" evidence="7">
    <location>
        <begin position="9"/>
        <end position="126"/>
    </location>
</feature>
<sequence>MSLPKTKVAEEFKVLLQNRHNKSCFDCYAKGPTWTSVTFGIFICQECAGTHRNLGVHISFVKSTLLDAWTQQQIDIMTVGGNAKAREAFGEALLNLKDLKTKYTSRTALSYKERLLGKAKAKAKENIDVVEEEKNKRTEDNLIDFEQHSIDQPSLIDFSSEPPLLTPSAPSTEVQTDLLDDLFKPVNIIPAAQIKSSSVFDDLMPQPTADDLFLDELEKPGSKENKKRTFKPKKGHTSKLGARKVQSTIFRQQEELARREEKMRQEGVNEESIRRSSQNHLLIHNDEPIPKLQPPTSSRLIYQPADEKIKEEKTVSDRLGIMSLKSTHQNKKEDDDDETFARDKFGNAKAISSDQYFGRNEYDSHKTSANSTRLAQFQGSQSISSDQFFGRKPSTNSSRPFSKKLLNVASKGATKLQNMLAELE</sequence>
<dbReference type="InterPro" id="IPR001164">
    <property type="entry name" value="ArfGAP_dom"/>
</dbReference>
<dbReference type="InterPro" id="IPR037278">
    <property type="entry name" value="ARFGAP/RecO"/>
</dbReference>
<dbReference type="GO" id="GO:0000139">
    <property type="term" value="C:Golgi membrane"/>
    <property type="evidence" value="ECO:0007669"/>
    <property type="project" value="GOC"/>
</dbReference>
<keyword evidence="1" id="KW-0343">GTPase activation</keyword>
<keyword evidence="3 5" id="KW-0863">Zinc-finger</keyword>
<evidence type="ECO:0000256" key="6">
    <source>
        <dbReference type="SAM" id="MobiDB-lite"/>
    </source>
</evidence>
<evidence type="ECO:0000256" key="5">
    <source>
        <dbReference type="PROSITE-ProRule" id="PRU00288"/>
    </source>
</evidence>
<feature type="compositionally biased region" description="Basic residues" evidence="6">
    <location>
        <begin position="225"/>
        <end position="237"/>
    </location>
</feature>
<feature type="region of interest" description="Disordered" evidence="6">
    <location>
        <begin position="218"/>
        <end position="242"/>
    </location>
</feature>
<dbReference type="PROSITE" id="PS50115">
    <property type="entry name" value="ARFGAP"/>
    <property type="match status" value="1"/>
</dbReference>
<feature type="compositionally biased region" description="Polar residues" evidence="6">
    <location>
        <begin position="375"/>
        <end position="400"/>
    </location>
</feature>
<evidence type="ECO:0000256" key="2">
    <source>
        <dbReference type="ARBA" id="ARBA00022723"/>
    </source>
</evidence>
<evidence type="ECO:0000256" key="1">
    <source>
        <dbReference type="ARBA" id="ARBA00022468"/>
    </source>
</evidence>
<dbReference type="Pfam" id="PF01412">
    <property type="entry name" value="ArfGap"/>
    <property type="match status" value="1"/>
</dbReference>
<dbReference type="Gene3D" id="1.10.220.150">
    <property type="entry name" value="Arf GTPase activating protein"/>
    <property type="match status" value="1"/>
</dbReference>
<dbReference type="SUPFAM" id="SSF57863">
    <property type="entry name" value="ArfGap/RecO-like zinc finger"/>
    <property type="match status" value="1"/>
</dbReference>
<proteinExistence type="predicted"/>
<evidence type="ECO:0000256" key="3">
    <source>
        <dbReference type="ARBA" id="ARBA00022771"/>
    </source>
</evidence>
<keyword evidence="4" id="KW-0862">Zinc</keyword>
<dbReference type="SMART" id="SM00105">
    <property type="entry name" value="ArfGap"/>
    <property type="match status" value="1"/>
</dbReference>
<feature type="region of interest" description="Disordered" evidence="6">
    <location>
        <begin position="375"/>
        <end position="403"/>
    </location>
</feature>
<organism evidence="8 9">
    <name type="scientific">Rhizopus delemar</name>
    <dbReference type="NCBI Taxonomy" id="936053"/>
    <lineage>
        <taxon>Eukaryota</taxon>
        <taxon>Fungi</taxon>
        <taxon>Fungi incertae sedis</taxon>
        <taxon>Mucoromycota</taxon>
        <taxon>Mucoromycotina</taxon>
        <taxon>Mucoromycetes</taxon>
        <taxon>Mucorales</taxon>
        <taxon>Mucorineae</taxon>
        <taxon>Rhizopodaceae</taxon>
        <taxon>Rhizopus</taxon>
    </lineage>
</organism>
<evidence type="ECO:0000313" key="9">
    <source>
        <dbReference type="Proteomes" id="UP000740926"/>
    </source>
</evidence>
<evidence type="ECO:0000259" key="7">
    <source>
        <dbReference type="PROSITE" id="PS50115"/>
    </source>
</evidence>
<dbReference type="GO" id="GO:0005096">
    <property type="term" value="F:GTPase activator activity"/>
    <property type="evidence" value="ECO:0007669"/>
    <property type="project" value="UniProtKB-KW"/>
</dbReference>
<comment type="caution">
    <text evidence="8">The sequence shown here is derived from an EMBL/GenBank/DDBJ whole genome shotgun (WGS) entry which is preliminary data.</text>
</comment>
<protein>
    <recommendedName>
        <fullName evidence="7">Arf-GAP domain-containing protein</fullName>
    </recommendedName>
</protein>
<dbReference type="AlphaFoldDB" id="A0A9P6Z5J2"/>
<dbReference type="Proteomes" id="UP000740926">
    <property type="component" value="Unassembled WGS sequence"/>
</dbReference>
<accession>A0A9P6Z5J2</accession>
<dbReference type="InterPro" id="IPR038508">
    <property type="entry name" value="ArfGAP_dom_sf"/>
</dbReference>
<reference evidence="8 9" key="1">
    <citation type="journal article" date="2020" name="Microb. Genom.">
        <title>Genetic diversity of clinical and environmental Mucorales isolates obtained from an investigation of mucormycosis cases among solid organ transplant recipients.</title>
        <authorList>
            <person name="Nguyen M.H."/>
            <person name="Kaul D."/>
            <person name="Muto C."/>
            <person name="Cheng S.J."/>
            <person name="Richter R.A."/>
            <person name="Bruno V.M."/>
            <person name="Liu G."/>
            <person name="Beyhan S."/>
            <person name="Sundermann A.J."/>
            <person name="Mounaud S."/>
            <person name="Pasculle A.W."/>
            <person name="Nierman W.C."/>
            <person name="Driscoll E."/>
            <person name="Cumbie R."/>
            <person name="Clancy C.J."/>
            <person name="Dupont C.L."/>
        </authorList>
    </citation>
    <scope>NUCLEOTIDE SEQUENCE [LARGE SCALE GENOMIC DNA]</scope>
    <source>
        <strain evidence="8 9">GL24</strain>
    </source>
</reference>
<dbReference type="PANTHER" id="PTHR45686">
    <property type="entry name" value="ADP-RIBOSYLATION FACTOR GTPASE ACTIVATING PROTEIN 3, ISOFORM H-RELATED"/>
    <property type="match status" value="1"/>
</dbReference>
<dbReference type="GO" id="GO:0008270">
    <property type="term" value="F:zinc ion binding"/>
    <property type="evidence" value="ECO:0007669"/>
    <property type="project" value="UniProtKB-KW"/>
</dbReference>
<name>A0A9P6Z5J2_9FUNG</name>
<dbReference type="PRINTS" id="PR00405">
    <property type="entry name" value="REVINTRACTNG"/>
</dbReference>
<dbReference type="GO" id="GO:0048205">
    <property type="term" value="P:COPI coating of Golgi vesicle"/>
    <property type="evidence" value="ECO:0007669"/>
    <property type="project" value="TreeGrafter"/>
</dbReference>
<gene>
    <name evidence="8" type="ORF">G6F50_005456</name>
</gene>
<keyword evidence="9" id="KW-1185">Reference proteome</keyword>
<dbReference type="EMBL" id="JAANIU010000728">
    <property type="protein sequence ID" value="KAG1570479.1"/>
    <property type="molecule type" value="Genomic_DNA"/>
</dbReference>